<dbReference type="AlphaFoldDB" id="A0A5J4X9B0"/>
<name>A0A5J4X9B0_9EUKA</name>
<comment type="caution">
    <text evidence="2">The sequence shown here is derived from an EMBL/GenBank/DDBJ whole genome shotgun (WGS) entry which is preliminary data.</text>
</comment>
<feature type="compositionally biased region" description="Basic and acidic residues" evidence="1">
    <location>
        <begin position="26"/>
        <end position="39"/>
    </location>
</feature>
<sequence length="92" mass="10367">MESIPEFSKDASSMIDSPSQIQTRAQFDKEKYPSSKEQKTSLPLKPENTQLQIKLFVLFKYIILPLHFGSTNVESVSSSYKLLTVNAEPTAL</sequence>
<dbReference type="EMBL" id="SNRW01000095">
    <property type="protein sequence ID" value="KAA6403482.1"/>
    <property type="molecule type" value="Genomic_DNA"/>
</dbReference>
<evidence type="ECO:0000313" key="2">
    <source>
        <dbReference type="EMBL" id="KAA6403482.1"/>
    </source>
</evidence>
<reference evidence="2 3" key="1">
    <citation type="submission" date="2019-03" db="EMBL/GenBank/DDBJ databases">
        <title>Single cell metagenomics reveals metabolic interactions within the superorganism composed of flagellate Streblomastix strix and complex community of Bacteroidetes bacteria on its surface.</title>
        <authorList>
            <person name="Treitli S.C."/>
            <person name="Kolisko M."/>
            <person name="Husnik F."/>
            <person name="Keeling P."/>
            <person name="Hampl V."/>
        </authorList>
    </citation>
    <scope>NUCLEOTIDE SEQUENCE [LARGE SCALE GENOMIC DNA]</scope>
    <source>
        <strain evidence="2">ST1C</strain>
    </source>
</reference>
<feature type="compositionally biased region" description="Polar residues" evidence="1">
    <location>
        <begin position="10"/>
        <end position="25"/>
    </location>
</feature>
<protein>
    <submittedName>
        <fullName evidence="2">Uncharacterized protein</fullName>
    </submittedName>
</protein>
<organism evidence="2 3">
    <name type="scientific">Streblomastix strix</name>
    <dbReference type="NCBI Taxonomy" id="222440"/>
    <lineage>
        <taxon>Eukaryota</taxon>
        <taxon>Metamonada</taxon>
        <taxon>Preaxostyla</taxon>
        <taxon>Oxymonadida</taxon>
        <taxon>Streblomastigidae</taxon>
        <taxon>Streblomastix</taxon>
    </lineage>
</organism>
<dbReference type="Proteomes" id="UP000324800">
    <property type="component" value="Unassembled WGS sequence"/>
</dbReference>
<feature type="region of interest" description="Disordered" evidence="1">
    <location>
        <begin position="1"/>
        <end position="44"/>
    </location>
</feature>
<evidence type="ECO:0000256" key="1">
    <source>
        <dbReference type="SAM" id="MobiDB-lite"/>
    </source>
</evidence>
<accession>A0A5J4X9B0</accession>
<evidence type="ECO:0000313" key="3">
    <source>
        <dbReference type="Proteomes" id="UP000324800"/>
    </source>
</evidence>
<proteinExistence type="predicted"/>
<gene>
    <name evidence="2" type="ORF">EZS28_000998</name>
</gene>